<dbReference type="GO" id="GO:0005886">
    <property type="term" value="C:plasma membrane"/>
    <property type="evidence" value="ECO:0007669"/>
    <property type="project" value="TreeGrafter"/>
</dbReference>
<evidence type="ECO:0000256" key="1">
    <source>
        <dbReference type="SAM" id="MobiDB-lite"/>
    </source>
</evidence>
<dbReference type="Proteomes" id="UP000479692">
    <property type="component" value="Unassembled WGS sequence"/>
</dbReference>
<sequence>MAALRKLLLAPLVLVPLLLVLALGAYAALGFWGVPWLVRSQATAYVHDTLHRELKLGEITFNPFNFKLTLRDAMIVEQGKPLVGMRYLLADYQAASLFKRMHILREVTLDRPYARAILRADGSLNLADLLPKTDPNEPLPNALIEDLTIAGGRVDFTDARTKRAPTKAFAPIAFDLQNFRTTAEGGRAQLQARSDDGEAITWKGQVSLAPVSSRGAFTLRGLQSKTIADFVGDLLPFQLTKGRVDLGGDYTFALPKQGGMQLDARLPKIEARELRLRAQGVDSDWVVVPSATVTDTRLSLARREVSIGALQTNGVEVEAWMEPNGDISLGRLFTGQVIEAAKATPGEEWRVHVGQARIDNAKIALEDRTVKPAARFALTSVNATAGDLSFDMAHALPITVTATVNGKAPLKLDGEVIPDPFSADLNVEVSDLPMRDVLAYLPDYPSLDLRSGDVGAKGRVVLRPAEAPGPELEYDGDASIADFDLVDKANKQPFLSWGRVDVGGIDYAAAPDHIAIRSIKVQRPVARVIIERDGTLNLANTLGAATPTTPQARATPAKNASTLPPLKVGEVRLAAGTMQFADFSVQPNFQAKIEALQGRISNISTAPRTASQIDLSGHVINRYSPVTIKGSANLLAYDERTHLAMQFRNIELPIFNPYSGKWAGYAIAKGKLTTELDYRIDNRRLVADHHVVIDQLKWGQATDSKEKVSLPVRLATSLLKDSNGTIKLDIPVTGTLDDPKFRLWPIIWQIVKNIVVKIVSAPFKLLAGLFQGAEDAQYVDFAPGSPALPDKAKGALPKLADSLAERPELRLDIPAGPISATDKAALDDQRFQAAVAEFRAGTRNGETPYAELDDKDKADVLADMYKRDFGKRPEPPDATAMQAGDVPPSSSVPVQVEIVLDNPNPTRRERKAQRRSSEVAWLESQLRPRYRADAGAADQLAKARAAAVQEALLANGKVDPVRVFLDATKSTQEEKGKVRMELALE</sequence>
<reference evidence="2 3" key="1">
    <citation type="submission" date="2019-12" db="EMBL/GenBank/DDBJ databases">
        <authorList>
            <person name="Xu J."/>
        </authorList>
    </citation>
    <scope>NUCLEOTIDE SEQUENCE [LARGE SCALE GENOMIC DNA]</scope>
    <source>
        <strain evidence="2 3">HX-5-24</strain>
    </source>
</reference>
<dbReference type="AlphaFoldDB" id="A0A7C9I509"/>
<evidence type="ECO:0000313" key="3">
    <source>
        <dbReference type="Proteomes" id="UP000479692"/>
    </source>
</evidence>
<keyword evidence="3" id="KW-1185">Reference proteome</keyword>
<dbReference type="RefSeq" id="WP_156641378.1">
    <property type="nucleotide sequence ID" value="NZ_WOXT01000002.1"/>
</dbReference>
<protein>
    <submittedName>
        <fullName evidence="2">DUF748 domain-containing protein</fullName>
    </submittedName>
</protein>
<organism evidence="2 3">
    <name type="scientific">Noviluteimonas gilva</name>
    <dbReference type="NCBI Taxonomy" id="2682097"/>
    <lineage>
        <taxon>Bacteria</taxon>
        <taxon>Pseudomonadati</taxon>
        <taxon>Pseudomonadota</taxon>
        <taxon>Gammaproteobacteria</taxon>
        <taxon>Lysobacterales</taxon>
        <taxon>Lysobacteraceae</taxon>
        <taxon>Noviluteimonas</taxon>
    </lineage>
</organism>
<proteinExistence type="predicted"/>
<comment type="caution">
    <text evidence="2">The sequence shown here is derived from an EMBL/GenBank/DDBJ whole genome shotgun (WGS) entry which is preliminary data.</text>
</comment>
<dbReference type="PANTHER" id="PTHR30441">
    <property type="entry name" value="DUF748 DOMAIN-CONTAINING PROTEIN"/>
    <property type="match status" value="1"/>
</dbReference>
<dbReference type="GO" id="GO:0090313">
    <property type="term" value="P:regulation of protein targeting to membrane"/>
    <property type="evidence" value="ECO:0007669"/>
    <property type="project" value="TreeGrafter"/>
</dbReference>
<evidence type="ECO:0000313" key="2">
    <source>
        <dbReference type="EMBL" id="MUV14049.1"/>
    </source>
</evidence>
<name>A0A7C9I509_9GAMM</name>
<dbReference type="InterPro" id="IPR008023">
    <property type="entry name" value="DUF748"/>
</dbReference>
<dbReference type="Pfam" id="PF05359">
    <property type="entry name" value="DUF748"/>
    <property type="match status" value="1"/>
</dbReference>
<feature type="region of interest" description="Disordered" evidence="1">
    <location>
        <begin position="868"/>
        <end position="891"/>
    </location>
</feature>
<accession>A0A7C9I509</accession>
<gene>
    <name evidence="2" type="ORF">GN331_07480</name>
</gene>
<dbReference type="EMBL" id="WOXT01000002">
    <property type="protein sequence ID" value="MUV14049.1"/>
    <property type="molecule type" value="Genomic_DNA"/>
</dbReference>
<dbReference type="PANTHER" id="PTHR30441:SF8">
    <property type="entry name" value="DUF748 DOMAIN-CONTAINING PROTEIN"/>
    <property type="match status" value="1"/>
</dbReference>
<dbReference type="InterPro" id="IPR052894">
    <property type="entry name" value="AsmA-related"/>
</dbReference>